<dbReference type="Proteomes" id="UP000008022">
    <property type="component" value="Unassembled WGS sequence"/>
</dbReference>
<dbReference type="Gramene" id="ORUFI03G42450.2">
    <property type="protein sequence ID" value="ORUFI03G42450.2"/>
    <property type="gene ID" value="ORUFI03G42450"/>
</dbReference>
<keyword evidence="2" id="KW-1185">Reference proteome</keyword>
<evidence type="ECO:0000313" key="1">
    <source>
        <dbReference type="EnsemblPlants" id="ORUFI03G42450.2"/>
    </source>
</evidence>
<sequence length="78" mass="9082">MSRRSPPLLPPQQNLEWRWREAPESYCWLVLTKLGDSMIKQILGRFPKKPSKSGDKDPIGSLLNLITMEQYPREDAQN</sequence>
<proteinExistence type="predicted"/>
<protein>
    <submittedName>
        <fullName evidence="1">Uncharacterized protein</fullName>
    </submittedName>
</protein>
<organism evidence="1 2">
    <name type="scientific">Oryza rufipogon</name>
    <name type="common">Brownbeard rice</name>
    <name type="synonym">Asian wild rice</name>
    <dbReference type="NCBI Taxonomy" id="4529"/>
    <lineage>
        <taxon>Eukaryota</taxon>
        <taxon>Viridiplantae</taxon>
        <taxon>Streptophyta</taxon>
        <taxon>Embryophyta</taxon>
        <taxon>Tracheophyta</taxon>
        <taxon>Spermatophyta</taxon>
        <taxon>Magnoliopsida</taxon>
        <taxon>Liliopsida</taxon>
        <taxon>Poales</taxon>
        <taxon>Poaceae</taxon>
        <taxon>BOP clade</taxon>
        <taxon>Oryzoideae</taxon>
        <taxon>Oryzeae</taxon>
        <taxon>Oryzinae</taxon>
        <taxon>Oryza</taxon>
    </lineage>
</organism>
<name>A0A0E0P3T2_ORYRU</name>
<dbReference type="AlphaFoldDB" id="A0A0E0P3T2"/>
<dbReference type="EnsemblPlants" id="ORUFI03G42450.2">
    <property type="protein sequence ID" value="ORUFI03G42450.2"/>
    <property type="gene ID" value="ORUFI03G42450"/>
</dbReference>
<accession>A0A0E0P3T2</accession>
<reference evidence="1" key="2">
    <citation type="submission" date="2015-06" db="UniProtKB">
        <authorList>
            <consortium name="EnsemblPlants"/>
        </authorList>
    </citation>
    <scope>IDENTIFICATION</scope>
</reference>
<dbReference type="HOGENOM" id="CLU_2626302_0_0_1"/>
<reference evidence="2" key="1">
    <citation type="submission" date="2013-06" db="EMBL/GenBank/DDBJ databases">
        <authorList>
            <person name="Zhao Q."/>
        </authorList>
    </citation>
    <scope>NUCLEOTIDE SEQUENCE</scope>
    <source>
        <strain evidence="2">cv. W1943</strain>
    </source>
</reference>
<evidence type="ECO:0000313" key="2">
    <source>
        <dbReference type="Proteomes" id="UP000008022"/>
    </source>
</evidence>